<accession>A0A8S1IW21</accession>
<dbReference type="InterPro" id="IPR007822">
    <property type="entry name" value="LANC-like"/>
</dbReference>
<evidence type="ECO:0000256" key="1">
    <source>
        <dbReference type="ARBA" id="ARBA00007179"/>
    </source>
</evidence>
<dbReference type="Proteomes" id="UP000708148">
    <property type="component" value="Unassembled WGS sequence"/>
</dbReference>
<feature type="binding site" evidence="2">
    <location>
        <position position="394"/>
    </location>
    <ligand>
        <name>Zn(2+)</name>
        <dbReference type="ChEBI" id="CHEBI:29105"/>
    </ligand>
</feature>
<dbReference type="PANTHER" id="PTHR12736">
    <property type="entry name" value="LANC-LIKE PROTEIN"/>
    <property type="match status" value="1"/>
</dbReference>
<feature type="binding site" evidence="2">
    <location>
        <position position="345"/>
    </location>
    <ligand>
        <name>Zn(2+)</name>
        <dbReference type="ChEBI" id="CHEBI:29105"/>
    </ligand>
</feature>
<name>A0A8S1IW21_9CHLO</name>
<gene>
    <name evidence="3" type="ORF">OSTQU699_LOCUS3583</name>
</gene>
<dbReference type="GO" id="GO:0005886">
    <property type="term" value="C:plasma membrane"/>
    <property type="evidence" value="ECO:0007669"/>
    <property type="project" value="TreeGrafter"/>
</dbReference>
<keyword evidence="2" id="KW-0479">Metal-binding</keyword>
<dbReference type="GO" id="GO:0031179">
    <property type="term" value="P:peptide modification"/>
    <property type="evidence" value="ECO:0007669"/>
    <property type="project" value="InterPro"/>
</dbReference>
<dbReference type="OrthoDB" id="10257263at2759"/>
<dbReference type="Gene3D" id="1.50.10.10">
    <property type="match status" value="1"/>
</dbReference>
<keyword evidence="2" id="KW-0862">Zinc</keyword>
<dbReference type="EMBL" id="CAJHUC010000791">
    <property type="protein sequence ID" value="CAD7698222.1"/>
    <property type="molecule type" value="Genomic_DNA"/>
</dbReference>
<comment type="similarity">
    <text evidence="1">Belongs to the LanC-like protein family.</text>
</comment>
<organism evidence="3 4">
    <name type="scientific">Ostreobium quekettii</name>
    <dbReference type="NCBI Taxonomy" id="121088"/>
    <lineage>
        <taxon>Eukaryota</taxon>
        <taxon>Viridiplantae</taxon>
        <taxon>Chlorophyta</taxon>
        <taxon>core chlorophytes</taxon>
        <taxon>Ulvophyceae</taxon>
        <taxon>TCBD clade</taxon>
        <taxon>Bryopsidales</taxon>
        <taxon>Ostreobineae</taxon>
        <taxon>Ostreobiaceae</taxon>
        <taxon>Ostreobium</taxon>
    </lineage>
</organism>
<dbReference type="AlphaFoldDB" id="A0A8S1IW21"/>
<dbReference type="Pfam" id="PF05147">
    <property type="entry name" value="LANC_like"/>
    <property type="match status" value="1"/>
</dbReference>
<dbReference type="GO" id="GO:0005975">
    <property type="term" value="P:carbohydrate metabolic process"/>
    <property type="evidence" value="ECO:0007669"/>
    <property type="project" value="InterPro"/>
</dbReference>
<proteinExistence type="inferred from homology"/>
<dbReference type="SUPFAM" id="SSF158745">
    <property type="entry name" value="LanC-like"/>
    <property type="match status" value="1"/>
</dbReference>
<dbReference type="InterPro" id="IPR012341">
    <property type="entry name" value="6hp_glycosidase-like_sf"/>
</dbReference>
<evidence type="ECO:0000313" key="3">
    <source>
        <dbReference type="EMBL" id="CAD7698222.1"/>
    </source>
</evidence>
<feature type="binding site" evidence="2">
    <location>
        <position position="395"/>
    </location>
    <ligand>
        <name>Zn(2+)</name>
        <dbReference type="ChEBI" id="CHEBI:29105"/>
    </ligand>
</feature>
<reference evidence="3" key="1">
    <citation type="submission" date="2020-12" db="EMBL/GenBank/DDBJ databases">
        <authorList>
            <person name="Iha C."/>
        </authorList>
    </citation>
    <scope>NUCLEOTIDE SEQUENCE</scope>
</reference>
<evidence type="ECO:0000256" key="2">
    <source>
        <dbReference type="PIRSR" id="PIRSR607822-1"/>
    </source>
</evidence>
<evidence type="ECO:0000313" key="4">
    <source>
        <dbReference type="Proteomes" id="UP000708148"/>
    </source>
</evidence>
<dbReference type="PANTHER" id="PTHR12736:SF7">
    <property type="entry name" value="LANC-LIKE PROTEIN 3"/>
    <property type="match status" value="1"/>
</dbReference>
<protein>
    <submittedName>
        <fullName evidence="3">Uncharacterized protein</fullName>
    </submittedName>
</protein>
<keyword evidence="4" id="KW-1185">Reference proteome</keyword>
<dbReference type="InterPro" id="IPR020464">
    <property type="entry name" value="LanC-like_prot_euk"/>
</dbReference>
<dbReference type="CDD" id="cd04794">
    <property type="entry name" value="euk_LANCL"/>
    <property type="match status" value="1"/>
</dbReference>
<sequence length="471" mass="51854">MLGARGPARGACSRLTSWTLGQPGRPFRRSQQPAIPFKRRRQLLRAFRHEMTGRYFENTLVAVDPGVAGTQASDAPTADWSQKIWGAVQESLAVIRENAGKHSGVDGGTIYCGLGGIAMMHFHMAMQCRHGLRGGRLEEKELLSQALHWSTQAEGFVSARHRRHRVTFLEGYSGILALKAVIFHYMGSRDACEQCVRELEAVNERVSVLPSGECEVLYGRCGYLFSLLFVQHHVGKQAVDGRILSRLAKHVLDEGRTMSAKMPEFASFQLMYSWHDSFYLGACHGLAGILHILLMCPSEVAQALPGGEGSALIQGGTAALVERCFPSGNLPSSLGNQEDRLVQWCHGSPGLIQLLVHSLKKGNDARDDAFLLAARRASDDVWRRGLLTKGLGLCHGMAGNGYSFLSLYRATGDIRELSRARAFAECMADNWKNLVDIPDRPMSLYEGLAGAVCFWVDVLNAEHSRFPGFEL</sequence>
<comment type="caution">
    <text evidence="3">The sequence shown here is derived from an EMBL/GenBank/DDBJ whole genome shotgun (WGS) entry which is preliminary data.</text>
</comment>
<dbReference type="SMART" id="SM01260">
    <property type="entry name" value="LANC_like"/>
    <property type="match status" value="1"/>
</dbReference>
<dbReference type="GO" id="GO:0046872">
    <property type="term" value="F:metal ion binding"/>
    <property type="evidence" value="ECO:0007669"/>
    <property type="project" value="UniProtKB-KW"/>
</dbReference>
<dbReference type="PRINTS" id="PR01950">
    <property type="entry name" value="LANCSUPER"/>
</dbReference>
<dbReference type="PRINTS" id="PR01951">
    <property type="entry name" value="LANCEUKARYTE"/>
</dbReference>